<evidence type="ECO:0000256" key="1">
    <source>
        <dbReference type="SAM" id="MobiDB-lite"/>
    </source>
</evidence>
<dbReference type="OrthoDB" id="2355078at2759"/>
<comment type="caution">
    <text evidence="3">The sequence shown here is derived from an EMBL/GenBank/DDBJ whole genome shotgun (WGS) entry which is preliminary data.</text>
</comment>
<keyword evidence="2" id="KW-1133">Transmembrane helix</keyword>
<gene>
    <name evidence="3" type="ORF">ALEPTO_LOCUS10553</name>
</gene>
<dbReference type="Proteomes" id="UP000789508">
    <property type="component" value="Unassembled WGS sequence"/>
</dbReference>
<feature type="transmembrane region" description="Helical" evidence="2">
    <location>
        <begin position="141"/>
        <end position="160"/>
    </location>
</feature>
<keyword evidence="4" id="KW-1185">Reference proteome</keyword>
<dbReference type="GO" id="GO:0006457">
    <property type="term" value="P:protein folding"/>
    <property type="evidence" value="ECO:0007669"/>
    <property type="project" value="TreeGrafter"/>
</dbReference>
<feature type="non-terminal residue" evidence="3">
    <location>
        <position position="252"/>
    </location>
</feature>
<evidence type="ECO:0000313" key="4">
    <source>
        <dbReference type="Proteomes" id="UP000789508"/>
    </source>
</evidence>
<feature type="compositionally biased region" description="Low complexity" evidence="1">
    <location>
        <begin position="222"/>
        <end position="237"/>
    </location>
</feature>
<dbReference type="PANTHER" id="PTHR35329">
    <property type="entry name" value="CHITIN SYNTHASE EXPORT CHAPERONE"/>
    <property type="match status" value="1"/>
</dbReference>
<dbReference type="PANTHER" id="PTHR35329:SF1">
    <property type="entry name" value="CHITIN SYNTHASE EXPORT CHAPERONE"/>
    <property type="match status" value="1"/>
</dbReference>
<dbReference type="Pfam" id="PF12271">
    <property type="entry name" value="Chs7"/>
    <property type="match status" value="1"/>
</dbReference>
<evidence type="ECO:0000256" key="2">
    <source>
        <dbReference type="SAM" id="Phobius"/>
    </source>
</evidence>
<organism evidence="3 4">
    <name type="scientific">Ambispora leptoticha</name>
    <dbReference type="NCBI Taxonomy" id="144679"/>
    <lineage>
        <taxon>Eukaryota</taxon>
        <taxon>Fungi</taxon>
        <taxon>Fungi incertae sedis</taxon>
        <taxon>Mucoromycota</taxon>
        <taxon>Glomeromycotina</taxon>
        <taxon>Glomeromycetes</taxon>
        <taxon>Archaeosporales</taxon>
        <taxon>Ambisporaceae</taxon>
        <taxon>Ambispora</taxon>
    </lineage>
</organism>
<reference evidence="3" key="1">
    <citation type="submission" date="2021-06" db="EMBL/GenBank/DDBJ databases">
        <authorList>
            <person name="Kallberg Y."/>
            <person name="Tangrot J."/>
            <person name="Rosling A."/>
        </authorList>
    </citation>
    <scope>NUCLEOTIDE SEQUENCE</scope>
    <source>
        <strain evidence="3">FL130A</strain>
    </source>
</reference>
<protein>
    <submittedName>
        <fullName evidence="3">5669_t:CDS:1</fullName>
    </submittedName>
</protein>
<feature type="region of interest" description="Disordered" evidence="1">
    <location>
        <begin position="216"/>
        <end position="252"/>
    </location>
</feature>
<dbReference type="InterPro" id="IPR022057">
    <property type="entry name" value="Chs7"/>
</dbReference>
<accession>A0A9N9EDD9</accession>
<dbReference type="GO" id="GO:0051082">
    <property type="term" value="F:unfolded protein binding"/>
    <property type="evidence" value="ECO:0007669"/>
    <property type="project" value="TreeGrafter"/>
</dbReference>
<proteinExistence type="predicted"/>
<feature type="transmembrane region" description="Helical" evidence="2">
    <location>
        <begin position="94"/>
        <end position="121"/>
    </location>
</feature>
<keyword evidence="2" id="KW-0472">Membrane</keyword>
<keyword evidence="2" id="KW-0812">Transmembrane</keyword>
<feature type="transmembrane region" description="Helical" evidence="2">
    <location>
        <begin position="21"/>
        <end position="45"/>
    </location>
</feature>
<evidence type="ECO:0000313" key="3">
    <source>
        <dbReference type="EMBL" id="CAG8669549.1"/>
    </source>
</evidence>
<feature type="transmembrane region" description="Helical" evidence="2">
    <location>
        <begin position="51"/>
        <end position="73"/>
    </location>
</feature>
<dbReference type="EMBL" id="CAJVPS010012192">
    <property type="protein sequence ID" value="CAG8669549.1"/>
    <property type="molecule type" value="Genomic_DNA"/>
</dbReference>
<name>A0A9N9EDD9_9GLOM</name>
<dbReference type="GO" id="GO:0005789">
    <property type="term" value="C:endoplasmic reticulum membrane"/>
    <property type="evidence" value="ECO:0007669"/>
    <property type="project" value="TreeGrafter"/>
</dbReference>
<dbReference type="AlphaFoldDB" id="A0A9N9EDD9"/>
<sequence length="252" mass="27142">MTQIVSDGGFLGKGTTLAWFSAINAGLVSALSWILVMNAIVGFQLVDDGSIISMGGILLGGILIFFGVGYIALDTAFNISGHFTSQPSAQMKNVALYITYIIFPLFAVVAYVILETILVIVALGDKQSLGIPHLCEASSQIIDGSLFCTLFVFLAVFLLYKYWSSITEDVWEEYDYFNPETLLADILSPPPLYTRPEQPPEMGIAPIGGATTTILEQHESKSVSSNENEEGSISSISTVTDDINNEPPSSPP</sequence>